<comment type="subcellular location">
    <subcellularLocation>
        <location evidence="1">Membrane</location>
        <topology evidence="1">Multi-pass membrane protein</topology>
    </subcellularLocation>
</comment>
<evidence type="ECO:0000256" key="3">
    <source>
        <dbReference type="ARBA" id="ARBA00022692"/>
    </source>
</evidence>
<gene>
    <name evidence="7" type="ORF">QR721_03220</name>
</gene>
<dbReference type="RefSeq" id="WP_348029044.1">
    <property type="nucleotide sequence ID" value="NZ_CP129113.1"/>
</dbReference>
<dbReference type="Proteomes" id="UP001180087">
    <property type="component" value="Chromosome"/>
</dbReference>
<feature type="transmembrane region" description="Helical" evidence="6">
    <location>
        <begin position="357"/>
        <end position="378"/>
    </location>
</feature>
<dbReference type="InterPro" id="IPR001248">
    <property type="entry name" value="Pur-cyt_permease"/>
</dbReference>
<proteinExistence type="inferred from homology"/>
<feature type="transmembrane region" description="Helical" evidence="6">
    <location>
        <begin position="168"/>
        <end position="189"/>
    </location>
</feature>
<comment type="similarity">
    <text evidence="2">Belongs to the purine-cytosine permease (2.A.39) family.</text>
</comment>
<dbReference type="Gene3D" id="1.10.4160.10">
    <property type="entry name" value="Hydantoin permease"/>
    <property type="match status" value="1"/>
</dbReference>
<feature type="transmembrane region" description="Helical" evidence="6">
    <location>
        <begin position="247"/>
        <end position="271"/>
    </location>
</feature>
<reference evidence="7" key="1">
    <citation type="submission" date="2023-06" db="EMBL/GenBank/DDBJ databases">
        <title>A Treasure from Seagulls: Isolation and Description of Aciduricobacillus qingdaonensis gen. nov., sp. nov., a Rare Obligately Uric Acid-utilizing Member in the Family Bacillaceae.</title>
        <authorList>
            <person name="Liu W."/>
            <person name="Wang B."/>
        </authorList>
    </citation>
    <scope>NUCLEOTIDE SEQUENCE</scope>
    <source>
        <strain evidence="7">44XB</strain>
    </source>
</reference>
<feature type="transmembrane region" description="Helical" evidence="6">
    <location>
        <begin position="209"/>
        <end position="227"/>
    </location>
</feature>
<keyword evidence="3 6" id="KW-0812">Transmembrane</keyword>
<dbReference type="PANTHER" id="PTHR30618:SF0">
    <property type="entry name" value="PURINE-URACIL PERMEASE NCS1"/>
    <property type="match status" value="1"/>
</dbReference>
<accession>A0ABY9KWW3</accession>
<evidence type="ECO:0000256" key="6">
    <source>
        <dbReference type="SAM" id="Phobius"/>
    </source>
</evidence>
<keyword evidence="4 6" id="KW-1133">Transmembrane helix</keyword>
<evidence type="ECO:0000313" key="7">
    <source>
        <dbReference type="EMBL" id="WLV25256.1"/>
    </source>
</evidence>
<feature type="transmembrane region" description="Helical" evidence="6">
    <location>
        <begin position="291"/>
        <end position="316"/>
    </location>
</feature>
<evidence type="ECO:0000256" key="1">
    <source>
        <dbReference type="ARBA" id="ARBA00004141"/>
    </source>
</evidence>
<dbReference type="EMBL" id="CP129113">
    <property type="protein sequence ID" value="WLV25256.1"/>
    <property type="molecule type" value="Genomic_DNA"/>
</dbReference>
<feature type="transmembrane region" description="Helical" evidence="6">
    <location>
        <begin position="140"/>
        <end position="161"/>
    </location>
</feature>
<dbReference type="InterPro" id="IPR045225">
    <property type="entry name" value="Uracil/uridine/allantoin_perm"/>
</dbReference>
<feature type="transmembrane region" description="Helical" evidence="6">
    <location>
        <begin position="421"/>
        <end position="440"/>
    </location>
</feature>
<keyword evidence="5 6" id="KW-0472">Membrane</keyword>
<feature type="transmembrane region" description="Helical" evidence="6">
    <location>
        <begin position="328"/>
        <end position="345"/>
    </location>
</feature>
<evidence type="ECO:0000256" key="4">
    <source>
        <dbReference type="ARBA" id="ARBA00022989"/>
    </source>
</evidence>
<dbReference type="Pfam" id="PF02133">
    <property type="entry name" value="Transp_cyt_pur"/>
    <property type="match status" value="1"/>
</dbReference>
<protein>
    <submittedName>
        <fullName evidence="7">NCS1 family transporter</fullName>
    </submittedName>
</protein>
<name>A0ABY9KWW3_9BACI</name>
<organism evidence="7 8">
    <name type="scientific">Aciduricibacillus chroicocephali</name>
    <dbReference type="NCBI Taxonomy" id="3054939"/>
    <lineage>
        <taxon>Bacteria</taxon>
        <taxon>Bacillati</taxon>
        <taxon>Bacillota</taxon>
        <taxon>Bacilli</taxon>
        <taxon>Bacillales</taxon>
        <taxon>Bacillaceae</taxon>
        <taxon>Aciduricibacillus</taxon>
    </lineage>
</organism>
<keyword evidence="8" id="KW-1185">Reference proteome</keyword>
<evidence type="ECO:0000256" key="2">
    <source>
        <dbReference type="ARBA" id="ARBA00008974"/>
    </source>
</evidence>
<evidence type="ECO:0000313" key="8">
    <source>
        <dbReference type="Proteomes" id="UP001180087"/>
    </source>
</evidence>
<evidence type="ECO:0000256" key="5">
    <source>
        <dbReference type="ARBA" id="ARBA00023136"/>
    </source>
</evidence>
<dbReference type="CDD" id="cd10323">
    <property type="entry name" value="SLC-NCS1sbd"/>
    <property type="match status" value="1"/>
</dbReference>
<feature type="transmembrane region" description="Helical" evidence="6">
    <location>
        <begin position="58"/>
        <end position="78"/>
    </location>
</feature>
<dbReference type="PANTHER" id="PTHR30618">
    <property type="entry name" value="NCS1 FAMILY PURINE/PYRIMIDINE TRANSPORTER"/>
    <property type="match status" value="1"/>
</dbReference>
<sequence>MAQEKSENNQEILRPTEKEDRHIGPLTFMSMWVSDGVNLGNMTLGASLLVAGAATLNMVQTFVAAGIAIAIISIVFALNDRPGYRTGIPYVIQLRQSFGRKGTVFASLFRAIPGVFWYGVQSWIGGTALNEIVKFITKGTFNNIGICFAILVAVQIGLSLFGFGAVKWVGTIASVVIGAGLIYVFIVLLQSYPEKISHRWVEAKGTWGLPFFGFIMVFMGNYAATFLSAADYSRELKPGISDTKRGLLYFSPIFLAYGFVLTIGAMLSAATGDANPVKAFSVVVDNDYIKLGMSAFIVLGVIATNMVANIVAPTYVITLLTKMKYKTAAIITGLIACCTFPWLLVKDQSASNLNVFVLIYCAFLGPIAAIMLIEYYVLRKQKLDIDELYKKDGIFSGINWAAVLALLVGAGAAFIQLKLAWLIGFIIGGIVYWLLMKFAFKKSLFKRQTRYE</sequence>
<feature type="transmembrane region" description="Helical" evidence="6">
    <location>
        <begin position="398"/>
        <end position="415"/>
    </location>
</feature>
<feature type="transmembrane region" description="Helical" evidence="6">
    <location>
        <begin position="98"/>
        <end position="120"/>
    </location>
</feature>